<evidence type="ECO:0000313" key="4">
    <source>
        <dbReference type="Proteomes" id="UP001203761"/>
    </source>
</evidence>
<protein>
    <submittedName>
        <fullName evidence="3">TFIIB-type zinc ribbon-containing protein</fullName>
    </submittedName>
</protein>
<feature type="transmembrane region" description="Helical" evidence="2">
    <location>
        <begin position="406"/>
        <end position="430"/>
    </location>
</feature>
<sequence>MPETPSQPVPPAPSAQPDETARSAQPAQPGFIPGPPGERIISTDRGLDHGLDKCPRCGSSDVAYSIPDRALVCGYCRNTWNEPVAEEAFNLGTPIEELQGSVLASASRDIADDATTMTIKCQGCGAEIVLKTDESLQARCHWCRQVLSVNHQIPNGAVPDAVLPFTLTREQGIAKIQEFVASRRGFANRAFLREFVPENVKGVYMPYMVVDGNLHAELRGTGEITTRRYTEQRRIGKDTTVTETFWDASVHEVGRSFDILVNDLATESSSRYSRGQEVVATNYVLDAIQPYDTAAAFAYNSNYLSGFTSERRDQNISDLDSDVEEKFLSIGREKVRPTIQQYTRGVRWEGEGVAVRGTRWVTMYVPVWLYSYYQRRGSGEAYVHYIAVNGRTGRTMGSVPVSHPRIFSVACAGATVAAALAAVVGWGSLFL</sequence>
<gene>
    <name evidence="3" type="ORF">Bequi_04165</name>
</gene>
<dbReference type="RefSeq" id="WP_249736681.1">
    <property type="nucleotide sequence ID" value="NZ_JAKNCJ010000001.1"/>
</dbReference>
<comment type="caution">
    <text evidence="3">The sequence shown here is derived from an EMBL/GenBank/DDBJ whole genome shotgun (WGS) entry which is preliminary data.</text>
</comment>
<evidence type="ECO:0000313" key="3">
    <source>
        <dbReference type="EMBL" id="MCL6422586.1"/>
    </source>
</evidence>
<keyword evidence="2" id="KW-1133">Transmembrane helix</keyword>
<dbReference type="PANTHER" id="PTHR37826:SF3">
    <property type="entry name" value="J DOMAIN-CONTAINING PROTEIN"/>
    <property type="match status" value="1"/>
</dbReference>
<proteinExistence type="predicted"/>
<keyword evidence="2" id="KW-0812">Transmembrane</keyword>
<evidence type="ECO:0000256" key="1">
    <source>
        <dbReference type="SAM" id="MobiDB-lite"/>
    </source>
</evidence>
<dbReference type="EMBL" id="JAKNCJ010000001">
    <property type="protein sequence ID" value="MCL6422586.1"/>
    <property type="molecule type" value="Genomic_DNA"/>
</dbReference>
<dbReference type="Proteomes" id="UP001203761">
    <property type="component" value="Unassembled WGS sequence"/>
</dbReference>
<feature type="region of interest" description="Disordered" evidence="1">
    <location>
        <begin position="1"/>
        <end position="45"/>
    </location>
</feature>
<keyword evidence="2" id="KW-0472">Membrane</keyword>
<reference evidence="3" key="1">
    <citation type="submission" date="2022-02" db="EMBL/GenBank/DDBJ databases">
        <authorList>
            <person name="Lee M."/>
            <person name="Kim S.-J."/>
            <person name="Jung M.-Y."/>
        </authorList>
    </citation>
    <scope>NUCLEOTIDE SEQUENCE</scope>
    <source>
        <strain evidence="3">JHP9</strain>
    </source>
</reference>
<keyword evidence="4" id="KW-1185">Reference proteome</keyword>
<accession>A0ABT0QY49</accession>
<name>A0ABT0QY49_9MICO</name>
<organism evidence="3 4">
    <name type="scientific">Brachybacterium equifaecis</name>
    <dbReference type="NCBI Taxonomy" id="2910770"/>
    <lineage>
        <taxon>Bacteria</taxon>
        <taxon>Bacillati</taxon>
        <taxon>Actinomycetota</taxon>
        <taxon>Actinomycetes</taxon>
        <taxon>Micrococcales</taxon>
        <taxon>Dermabacteraceae</taxon>
        <taxon>Brachybacterium</taxon>
    </lineage>
</organism>
<dbReference type="PANTHER" id="PTHR37826">
    <property type="entry name" value="FLOTILLIN BAND_7_5 DOMAIN PROTEIN"/>
    <property type="match status" value="1"/>
</dbReference>
<evidence type="ECO:0000256" key="2">
    <source>
        <dbReference type="SAM" id="Phobius"/>
    </source>
</evidence>
<feature type="compositionally biased region" description="Pro residues" evidence="1">
    <location>
        <begin position="1"/>
        <end position="14"/>
    </location>
</feature>